<comment type="caution">
    <text evidence="5">The sequence shown here is derived from an EMBL/GenBank/DDBJ whole genome shotgun (WGS) entry which is preliminary data.</text>
</comment>
<dbReference type="Proteomes" id="UP001375743">
    <property type="component" value="Unassembled WGS sequence"/>
</dbReference>
<organism evidence="5 6">
    <name type="scientific">Benzoatithermus flavus</name>
    <dbReference type="NCBI Taxonomy" id="3108223"/>
    <lineage>
        <taxon>Bacteria</taxon>
        <taxon>Pseudomonadati</taxon>
        <taxon>Pseudomonadota</taxon>
        <taxon>Alphaproteobacteria</taxon>
        <taxon>Geminicoccales</taxon>
        <taxon>Geminicoccaceae</taxon>
        <taxon>Benzoatithermus</taxon>
    </lineage>
</organism>
<dbReference type="Gene3D" id="3.40.50.12780">
    <property type="entry name" value="N-terminal domain of ligase-like"/>
    <property type="match status" value="1"/>
</dbReference>
<evidence type="ECO:0000259" key="4">
    <source>
        <dbReference type="Pfam" id="PF00501"/>
    </source>
</evidence>
<dbReference type="InterPro" id="IPR000873">
    <property type="entry name" value="AMP-dep_synth/lig_dom"/>
</dbReference>
<reference evidence="5 6" key="1">
    <citation type="submission" date="2024-01" db="EMBL/GenBank/DDBJ databases">
        <title>Multi-omics insights into the function and evolution of sodium benzoate biodegradation pathways in Benzoatithermus flavus gen. nov., sp. nov. from hot spring.</title>
        <authorList>
            <person name="Hu C.-J."/>
            <person name="Li W.-J."/>
        </authorList>
    </citation>
    <scope>NUCLEOTIDE SEQUENCE [LARGE SCALE GENOMIC DNA]</scope>
    <source>
        <strain evidence="5 6">SYSU G07066</strain>
    </source>
</reference>
<evidence type="ECO:0000313" key="6">
    <source>
        <dbReference type="Proteomes" id="UP001375743"/>
    </source>
</evidence>
<evidence type="ECO:0000256" key="2">
    <source>
        <dbReference type="ARBA" id="ARBA00022840"/>
    </source>
</evidence>
<dbReference type="InterPro" id="IPR045851">
    <property type="entry name" value="AMP-bd_C_sf"/>
</dbReference>
<dbReference type="PANTHER" id="PTHR43272">
    <property type="entry name" value="LONG-CHAIN-FATTY-ACID--COA LIGASE"/>
    <property type="match status" value="1"/>
</dbReference>
<comment type="catalytic activity">
    <reaction evidence="3">
        <text>a long-chain fatty acid + ATP + CoA = a long-chain fatty acyl-CoA + AMP + diphosphate</text>
        <dbReference type="Rhea" id="RHEA:15421"/>
        <dbReference type="ChEBI" id="CHEBI:30616"/>
        <dbReference type="ChEBI" id="CHEBI:33019"/>
        <dbReference type="ChEBI" id="CHEBI:57287"/>
        <dbReference type="ChEBI" id="CHEBI:57560"/>
        <dbReference type="ChEBI" id="CHEBI:83139"/>
        <dbReference type="ChEBI" id="CHEBI:456215"/>
        <dbReference type="EC" id="6.2.1.3"/>
    </reaction>
    <physiologicalReaction direction="left-to-right" evidence="3">
        <dbReference type="Rhea" id="RHEA:15422"/>
    </physiologicalReaction>
</comment>
<evidence type="ECO:0000256" key="3">
    <source>
        <dbReference type="ARBA" id="ARBA00024484"/>
    </source>
</evidence>
<keyword evidence="2" id="KW-0067">ATP-binding</keyword>
<dbReference type="SUPFAM" id="SSF56801">
    <property type="entry name" value="Acetyl-CoA synthetase-like"/>
    <property type="match status" value="1"/>
</dbReference>
<dbReference type="Pfam" id="PF23562">
    <property type="entry name" value="AMP-binding_C_3"/>
    <property type="match status" value="1"/>
</dbReference>
<dbReference type="RefSeq" id="WP_418161297.1">
    <property type="nucleotide sequence ID" value="NZ_JBBLZC010000027.1"/>
</dbReference>
<dbReference type="EMBL" id="JBBLZC010000027">
    <property type="protein sequence ID" value="MEK0085448.1"/>
    <property type="molecule type" value="Genomic_DNA"/>
</dbReference>
<dbReference type="Gene3D" id="3.30.300.30">
    <property type="match status" value="1"/>
</dbReference>
<dbReference type="PANTHER" id="PTHR43272:SF33">
    <property type="entry name" value="AMP-BINDING DOMAIN-CONTAINING PROTEIN-RELATED"/>
    <property type="match status" value="1"/>
</dbReference>
<gene>
    <name evidence="5" type="ORF">U1T56_20030</name>
</gene>
<proteinExistence type="predicted"/>
<sequence length="596" mass="64849">MAAPDLGGNLVAMFQRSAARRGEAPFLWAKRDGAYRPWSWAKVKDEAERLARALAQMGVERGDRVLIVSENRPEWCIADLAILMAGAVTVPAYTTNTVEDHAFLLAHSEAKAVICSGRQLAKRLLPAVGQVPGVRLVLFMEPLADVGALPVSALSWADALALGMKSPAVRHAESLTRSDLACLIYTSGTGGQPKGVMLSHGNIMANISGAWHLLERVGLGHEVFLSFLPLSHAYEHTAGQFLPMAMGADIYYAEGVETLSTNLAEARPTIVTCVPRLFEVLRQKITVGVERKGGISARLFRSAVELGQRRCREGRLPPHLALVDGFLDRLVRRQVKQRFGGRLKAMVSGGAPLNAEVGLFFQALGVPVLQGYGQTEAAPVISVNVPGRCKIDTVGPPLEGVEVRIAEDGEILVRGDLVMQGYWKDPQATAQALRGGWLHTGDIGEFDQDGYLRITDRKKDVIVNSGGDNIAPAKVEGILLLEPEIGQALVYGDRRPHLVALIVPDQDFVRSFAKQHKVAPDLAVLAEDPVFKAAIGEAVTRANRRLSAIERIRKFHIMPDPFSIENGLLTPTLKLRRHLIIKQHKDLLESLYGSGK</sequence>
<evidence type="ECO:0000313" key="5">
    <source>
        <dbReference type="EMBL" id="MEK0085448.1"/>
    </source>
</evidence>
<dbReference type="CDD" id="cd05907">
    <property type="entry name" value="VL_LC_FACS_like"/>
    <property type="match status" value="1"/>
</dbReference>
<keyword evidence="1" id="KW-0547">Nucleotide-binding</keyword>
<feature type="domain" description="AMP-dependent synthetase/ligase" evidence="4">
    <location>
        <begin position="14"/>
        <end position="423"/>
    </location>
</feature>
<keyword evidence="5" id="KW-0436">Ligase</keyword>
<keyword evidence="6" id="KW-1185">Reference proteome</keyword>
<dbReference type="GO" id="GO:0016874">
    <property type="term" value="F:ligase activity"/>
    <property type="evidence" value="ECO:0007669"/>
    <property type="project" value="UniProtKB-KW"/>
</dbReference>
<protein>
    <submittedName>
        <fullName evidence="5">Long-chain fatty acid--CoA ligase</fullName>
    </submittedName>
</protein>
<dbReference type="Pfam" id="PF00501">
    <property type="entry name" value="AMP-binding"/>
    <property type="match status" value="1"/>
</dbReference>
<accession>A0ABU8XW76</accession>
<dbReference type="InterPro" id="IPR042099">
    <property type="entry name" value="ANL_N_sf"/>
</dbReference>
<name>A0ABU8XW76_9PROT</name>
<evidence type="ECO:0000256" key="1">
    <source>
        <dbReference type="ARBA" id="ARBA00022741"/>
    </source>
</evidence>